<dbReference type="GeneID" id="27692630"/>
<dbReference type="OMA" id="YHEPIRC"/>
<evidence type="ECO:0000313" key="2">
    <source>
        <dbReference type="Proteomes" id="UP000053201"/>
    </source>
</evidence>
<keyword evidence="2" id="KW-1185">Reference proteome</keyword>
<name>A0A0L0H7P3_SPIPD</name>
<reference evidence="1 2" key="1">
    <citation type="submission" date="2009-08" db="EMBL/GenBank/DDBJ databases">
        <title>The Genome Sequence of Spizellomyces punctatus strain DAOM BR117.</title>
        <authorList>
            <consortium name="The Broad Institute Genome Sequencing Platform"/>
            <person name="Russ C."/>
            <person name="Cuomo C."/>
            <person name="Shea T."/>
            <person name="Young S.K."/>
            <person name="Zeng Q."/>
            <person name="Koehrsen M."/>
            <person name="Haas B."/>
            <person name="Borodovsky M."/>
            <person name="Guigo R."/>
            <person name="Alvarado L."/>
            <person name="Berlin A."/>
            <person name="Bochicchio J."/>
            <person name="Borenstein D."/>
            <person name="Chapman S."/>
            <person name="Chen Z."/>
            <person name="Engels R."/>
            <person name="Freedman E."/>
            <person name="Gellesch M."/>
            <person name="Goldberg J."/>
            <person name="Griggs A."/>
            <person name="Gujja S."/>
            <person name="Heiman D."/>
            <person name="Hepburn T."/>
            <person name="Howarth C."/>
            <person name="Jen D."/>
            <person name="Larson L."/>
            <person name="Lewis B."/>
            <person name="Mehta T."/>
            <person name="Park D."/>
            <person name="Pearson M."/>
            <person name="Roberts A."/>
            <person name="Saif S."/>
            <person name="Shenoy N."/>
            <person name="Sisk P."/>
            <person name="Stolte C."/>
            <person name="Sykes S."/>
            <person name="Thomson T."/>
            <person name="Walk T."/>
            <person name="White J."/>
            <person name="Yandava C."/>
            <person name="Burger G."/>
            <person name="Gray M.W."/>
            <person name="Holland P.W.H."/>
            <person name="King N."/>
            <person name="Lang F.B.F."/>
            <person name="Roger A.J."/>
            <person name="Ruiz-Trillo I."/>
            <person name="Lander E."/>
            <person name="Nusbaum C."/>
        </authorList>
    </citation>
    <scope>NUCLEOTIDE SEQUENCE [LARGE SCALE GENOMIC DNA]</scope>
    <source>
        <strain evidence="1 2">DAOM BR117</strain>
    </source>
</reference>
<protein>
    <submittedName>
        <fullName evidence="1">Uncharacterized protein</fullName>
    </submittedName>
</protein>
<dbReference type="AlphaFoldDB" id="A0A0L0H7P3"/>
<dbReference type="VEuPathDB" id="FungiDB:SPPG_09505"/>
<dbReference type="EMBL" id="KQ257466">
    <property type="protein sequence ID" value="KNC96984.1"/>
    <property type="molecule type" value="Genomic_DNA"/>
</dbReference>
<gene>
    <name evidence="1" type="ORF">SPPG_09505</name>
</gene>
<dbReference type="OrthoDB" id="2133274at2759"/>
<sequence length="192" mass="22408">MQFEGSITTDGTSVSVYLKHPEADKYGKRRARKSANMVAAEVKVQYMEKNLPACRAAENVVVIDPNKHDILYCQDNSGMTFRYTANQRAVETGSRRFATERQQMKKEAGMDLIESRIPSHKTMNLMDFMRYLLVRRADWDRQKDFYSHPAHTWWKWHAFINRQKSESNLISNLRNKYGENFTIVMGDWSDAG</sequence>
<accession>A0A0L0H7P3</accession>
<dbReference type="InParanoid" id="A0A0L0H7P3"/>
<organism evidence="1 2">
    <name type="scientific">Spizellomyces punctatus (strain DAOM BR117)</name>
    <dbReference type="NCBI Taxonomy" id="645134"/>
    <lineage>
        <taxon>Eukaryota</taxon>
        <taxon>Fungi</taxon>
        <taxon>Fungi incertae sedis</taxon>
        <taxon>Chytridiomycota</taxon>
        <taxon>Chytridiomycota incertae sedis</taxon>
        <taxon>Chytridiomycetes</taxon>
        <taxon>Spizellomycetales</taxon>
        <taxon>Spizellomycetaceae</taxon>
        <taxon>Spizellomyces</taxon>
    </lineage>
</organism>
<dbReference type="RefSeq" id="XP_016605024.1">
    <property type="nucleotide sequence ID" value="XM_016757675.1"/>
</dbReference>
<evidence type="ECO:0000313" key="1">
    <source>
        <dbReference type="EMBL" id="KNC96984.1"/>
    </source>
</evidence>
<proteinExistence type="predicted"/>
<dbReference type="Proteomes" id="UP000053201">
    <property type="component" value="Unassembled WGS sequence"/>
</dbReference>